<reference evidence="7 8" key="1">
    <citation type="submission" date="2019-08" db="EMBL/GenBank/DDBJ databases">
        <title>Draft genome sequence of Lysobacter sp. UKS-15.</title>
        <authorList>
            <person name="Im W.-T."/>
        </authorList>
    </citation>
    <scope>NUCLEOTIDE SEQUENCE [LARGE SCALE GENOMIC DNA]</scope>
    <source>
        <strain evidence="7 8">UKS-15</strain>
    </source>
</reference>
<dbReference type="OrthoDB" id="9801356at2"/>
<keyword evidence="8" id="KW-1185">Reference proteome</keyword>
<feature type="transmembrane region" description="Helical" evidence="6">
    <location>
        <begin position="133"/>
        <end position="154"/>
    </location>
</feature>
<evidence type="ECO:0000256" key="3">
    <source>
        <dbReference type="ARBA" id="ARBA00022692"/>
    </source>
</evidence>
<dbReference type="PANTHER" id="PTHR12608">
    <property type="entry name" value="TRANSMEMBRANE PROTEIN HTP-1 RELATED"/>
    <property type="match status" value="1"/>
</dbReference>
<accession>A0A5D8Z588</accession>
<keyword evidence="5 6" id="KW-0472">Membrane</keyword>
<dbReference type="RefSeq" id="WP_149352795.1">
    <property type="nucleotide sequence ID" value="NZ_VTRV01000069.1"/>
</dbReference>
<dbReference type="InterPro" id="IPR001727">
    <property type="entry name" value="GDT1-like"/>
</dbReference>
<dbReference type="AlphaFoldDB" id="A0A5D8Z588"/>
<feature type="transmembrane region" description="Helical" evidence="6">
    <location>
        <begin position="166"/>
        <end position="186"/>
    </location>
</feature>
<keyword evidence="3 6" id="KW-0812">Transmembrane</keyword>
<dbReference type="GO" id="GO:0046873">
    <property type="term" value="F:metal ion transmembrane transporter activity"/>
    <property type="evidence" value="ECO:0007669"/>
    <property type="project" value="InterPro"/>
</dbReference>
<keyword evidence="4 6" id="KW-1133">Transmembrane helix</keyword>
<evidence type="ECO:0000256" key="5">
    <source>
        <dbReference type="ARBA" id="ARBA00023136"/>
    </source>
</evidence>
<protein>
    <recommendedName>
        <fullName evidence="6">GDT1 family protein</fullName>
    </recommendedName>
</protein>
<dbReference type="Proteomes" id="UP000323164">
    <property type="component" value="Unassembled WGS sequence"/>
</dbReference>
<dbReference type="EMBL" id="VTRV01000069">
    <property type="protein sequence ID" value="TZF89810.1"/>
    <property type="molecule type" value="Genomic_DNA"/>
</dbReference>
<proteinExistence type="inferred from homology"/>
<comment type="caution">
    <text evidence="7">The sequence shown here is derived from an EMBL/GenBank/DDBJ whole genome shotgun (WGS) entry which is preliminary data.</text>
</comment>
<evidence type="ECO:0000313" key="7">
    <source>
        <dbReference type="EMBL" id="TZF89810.1"/>
    </source>
</evidence>
<dbReference type="GO" id="GO:0016020">
    <property type="term" value="C:membrane"/>
    <property type="evidence" value="ECO:0007669"/>
    <property type="project" value="UniProtKB-SubCell"/>
</dbReference>
<comment type="subcellular location">
    <subcellularLocation>
        <location evidence="1 6">Membrane</location>
        <topology evidence="1 6">Multi-pass membrane protein</topology>
    </subcellularLocation>
</comment>
<name>A0A5D8Z588_9GAMM</name>
<feature type="transmembrane region" description="Helical" evidence="6">
    <location>
        <begin position="37"/>
        <end position="61"/>
    </location>
</feature>
<evidence type="ECO:0000313" key="8">
    <source>
        <dbReference type="Proteomes" id="UP000323164"/>
    </source>
</evidence>
<feature type="transmembrane region" description="Helical" evidence="6">
    <location>
        <begin position="67"/>
        <end position="84"/>
    </location>
</feature>
<evidence type="ECO:0000256" key="2">
    <source>
        <dbReference type="ARBA" id="ARBA00009190"/>
    </source>
</evidence>
<evidence type="ECO:0000256" key="1">
    <source>
        <dbReference type="ARBA" id="ARBA00004141"/>
    </source>
</evidence>
<sequence>MESLFVSTGVVALAEIGDKTQLLAFILAARFKKPLPIIAGILVATLVNHGLAGALGAWITTSVSPEIMRWVLGISFLGMAVWTLIPDKIEEEETKVATRFGIFGATLITFFLAEMGDKTQLATVALAAHYGAPLMVVMGTTLGMLIADVPAVFVGDKLANRIPMKLVHSIAAAIFAVLGMATLLGAGSKLGF</sequence>
<feature type="transmembrane region" description="Helical" evidence="6">
    <location>
        <begin position="96"/>
        <end position="113"/>
    </location>
</feature>
<gene>
    <name evidence="7" type="ORF">FW784_07855</name>
</gene>
<dbReference type="PANTHER" id="PTHR12608:SF1">
    <property type="entry name" value="TRANSMEMBRANE PROTEIN 165"/>
    <property type="match status" value="1"/>
</dbReference>
<organism evidence="7 8">
    <name type="scientific">Cognatilysobacter lacus</name>
    <dbReference type="NCBI Taxonomy" id="1643323"/>
    <lineage>
        <taxon>Bacteria</taxon>
        <taxon>Pseudomonadati</taxon>
        <taxon>Pseudomonadota</taxon>
        <taxon>Gammaproteobacteria</taxon>
        <taxon>Lysobacterales</taxon>
        <taxon>Lysobacteraceae</taxon>
        <taxon>Cognatilysobacter</taxon>
    </lineage>
</organism>
<comment type="similarity">
    <text evidence="2 6">Belongs to the GDT1 family.</text>
</comment>
<evidence type="ECO:0000256" key="6">
    <source>
        <dbReference type="RuleBase" id="RU365102"/>
    </source>
</evidence>
<evidence type="ECO:0000256" key="4">
    <source>
        <dbReference type="ARBA" id="ARBA00022989"/>
    </source>
</evidence>
<dbReference type="Pfam" id="PF01169">
    <property type="entry name" value="GDT1"/>
    <property type="match status" value="2"/>
</dbReference>